<dbReference type="SMART" id="SM00587">
    <property type="entry name" value="CHK"/>
    <property type="match status" value="1"/>
</dbReference>
<dbReference type="GeneID" id="106116702"/>
<accession>A0AAJ6Z662</accession>
<feature type="domain" description="CHK kinase-like" evidence="1">
    <location>
        <begin position="121"/>
        <end position="304"/>
    </location>
</feature>
<organism evidence="2">
    <name type="scientific">Papilio xuthus</name>
    <name type="common">Asian swallowtail butterfly</name>
    <dbReference type="NCBI Taxonomy" id="66420"/>
    <lineage>
        <taxon>Eukaryota</taxon>
        <taxon>Metazoa</taxon>
        <taxon>Ecdysozoa</taxon>
        <taxon>Arthropoda</taxon>
        <taxon>Hexapoda</taxon>
        <taxon>Insecta</taxon>
        <taxon>Pterygota</taxon>
        <taxon>Neoptera</taxon>
        <taxon>Endopterygota</taxon>
        <taxon>Lepidoptera</taxon>
        <taxon>Glossata</taxon>
        <taxon>Ditrysia</taxon>
        <taxon>Papilionoidea</taxon>
        <taxon>Papilionidae</taxon>
        <taxon>Papilioninae</taxon>
        <taxon>Papilio</taxon>
    </lineage>
</organism>
<dbReference type="InterPro" id="IPR004119">
    <property type="entry name" value="EcKL"/>
</dbReference>
<evidence type="ECO:0000259" key="1">
    <source>
        <dbReference type="SMART" id="SM00587"/>
    </source>
</evidence>
<name>A0AAJ6Z662_PAPXU</name>
<reference evidence="2" key="1">
    <citation type="submission" date="2025-08" db="UniProtKB">
        <authorList>
            <consortium name="RefSeq"/>
        </authorList>
    </citation>
    <scope>IDENTIFICATION</scope>
</reference>
<dbReference type="AlphaFoldDB" id="A0AAJ6Z662"/>
<dbReference type="InterPro" id="IPR015897">
    <property type="entry name" value="CHK_kinase-like"/>
</dbReference>
<dbReference type="KEGG" id="pxu:106116702"/>
<dbReference type="PANTHER" id="PTHR11012">
    <property type="entry name" value="PROTEIN KINASE-LIKE DOMAIN-CONTAINING"/>
    <property type="match status" value="1"/>
</dbReference>
<dbReference type="PANTHER" id="PTHR11012:SF30">
    <property type="entry name" value="PROTEIN KINASE-LIKE DOMAIN-CONTAINING"/>
    <property type="match status" value="1"/>
</dbReference>
<protein>
    <submittedName>
        <fullName evidence="2">Uncharacterized protein LOC106116702 isoform X1</fullName>
    </submittedName>
</protein>
<dbReference type="Pfam" id="PF02958">
    <property type="entry name" value="EcKL"/>
    <property type="match status" value="1"/>
</dbReference>
<sequence length="382" mass="44824">MSSEERLYYVVSQIAKSLELKNYKYTRSGIDENIENYLGELVFVTINGETNDGEIKKDIVVKFAPNNTSLRESGALEVVYSVEAAVYTVLLPYFRRLSKFDTRELFPECLFTDCTQYKEVLAVSNMCSNGYRRHIDNKFLDIDHMIVSLKSLAKFHALSMVLKNNIKEEDWNNLLPNCFDYPPKYTTSLRLSWQGNLDKLLDTKRDIFSKIDANFDDVIINNIKDAKCLIYAHGDYWKENILFKYEDDKPVKSCILDFQLTRFLSPAQDFLCFVFTSFDCKLRRQYYELFISTYYDCLKETLLEHGLNVDDFYSRHDLNHDFKAVAPYCIIYANLSFSLWLDLEKYSFVKSKNINSEENSNILQYKDIMLGIVEDFLQLGYM</sequence>
<dbReference type="Gene3D" id="3.90.1200.10">
    <property type="match status" value="1"/>
</dbReference>
<dbReference type="RefSeq" id="XP_013166090.1">
    <property type="nucleotide sequence ID" value="XM_013310636.1"/>
</dbReference>
<proteinExistence type="predicted"/>
<dbReference type="SUPFAM" id="SSF56112">
    <property type="entry name" value="Protein kinase-like (PK-like)"/>
    <property type="match status" value="1"/>
</dbReference>
<dbReference type="InterPro" id="IPR011009">
    <property type="entry name" value="Kinase-like_dom_sf"/>
</dbReference>
<evidence type="ECO:0000313" key="2">
    <source>
        <dbReference type="RefSeq" id="XP_013166090.1"/>
    </source>
</evidence>
<gene>
    <name evidence="2" type="primary">LOC106116702</name>
</gene>
<dbReference type="Proteomes" id="UP000694872">
    <property type="component" value="Unplaced"/>
</dbReference>